<feature type="domain" description="ACT" evidence="8">
    <location>
        <begin position="618"/>
        <end position="699"/>
    </location>
</feature>
<dbReference type="InterPro" id="IPR002934">
    <property type="entry name" value="Polymerase_NTP_transf_dom"/>
</dbReference>
<reference evidence="11" key="1">
    <citation type="journal article" date="2019" name="Int. J. Syst. Evol. Microbiol.">
        <title>The Global Catalogue of Microorganisms (GCM) 10K type strain sequencing project: providing services to taxonomists for standard genome sequencing and annotation.</title>
        <authorList>
            <consortium name="The Broad Institute Genomics Platform"/>
            <consortium name="The Broad Institute Genome Sequencing Center for Infectious Disease"/>
            <person name="Wu L."/>
            <person name="Ma J."/>
        </authorList>
    </citation>
    <scope>NUCLEOTIDE SEQUENCE [LARGE SCALE GENOMIC DNA]</scope>
    <source>
        <strain evidence="11">CGMCC 4.7317</strain>
    </source>
</reference>
<evidence type="ECO:0000256" key="6">
    <source>
        <dbReference type="ARBA" id="ARBA00023268"/>
    </source>
</evidence>
<dbReference type="SUPFAM" id="SSF81301">
    <property type="entry name" value="Nucleotidyltransferase"/>
    <property type="match status" value="1"/>
</dbReference>
<feature type="region of interest" description="Uridylyltransferase" evidence="7">
    <location>
        <begin position="1"/>
        <end position="317"/>
    </location>
</feature>
<dbReference type="SUPFAM" id="SSF55021">
    <property type="entry name" value="ACT-like"/>
    <property type="match status" value="2"/>
</dbReference>
<evidence type="ECO:0000313" key="11">
    <source>
        <dbReference type="Proteomes" id="UP001596138"/>
    </source>
</evidence>
<comment type="caution">
    <text evidence="7">Lacks conserved residue(s) required for the propagation of feature annotation.</text>
</comment>
<evidence type="ECO:0000256" key="2">
    <source>
        <dbReference type="ARBA" id="ARBA00022695"/>
    </source>
</evidence>
<evidence type="ECO:0000256" key="3">
    <source>
        <dbReference type="ARBA" id="ARBA00022737"/>
    </source>
</evidence>
<proteinExistence type="inferred from homology"/>
<dbReference type="Gene3D" id="1.10.3090.10">
    <property type="entry name" value="cca-adding enzyme, domain 2"/>
    <property type="match status" value="1"/>
</dbReference>
<evidence type="ECO:0000259" key="8">
    <source>
        <dbReference type="PROSITE" id="PS51671"/>
    </source>
</evidence>
<dbReference type="PANTHER" id="PTHR47320:SF1">
    <property type="entry name" value="BIFUNCTIONAL URIDYLYLTRANSFERASE_URIDYLYL-REMOVING ENZYME"/>
    <property type="match status" value="1"/>
</dbReference>
<keyword evidence="2 7" id="KW-0548">Nucleotidyltransferase</keyword>
<dbReference type="PIRSF" id="PIRSF006288">
    <property type="entry name" value="PII_uridyltransf"/>
    <property type="match status" value="1"/>
</dbReference>
<comment type="caution">
    <text evidence="10">The sequence shown here is derived from an EMBL/GenBank/DDBJ whole genome shotgun (WGS) entry which is preliminary data.</text>
</comment>
<dbReference type="NCBIfam" id="NF002895">
    <property type="entry name" value="PRK03381.1"/>
    <property type="match status" value="1"/>
</dbReference>
<dbReference type="Pfam" id="PF01909">
    <property type="entry name" value="NTP_transf_2"/>
    <property type="match status" value="1"/>
</dbReference>
<evidence type="ECO:0000313" key="10">
    <source>
        <dbReference type="EMBL" id="MFC6237842.1"/>
    </source>
</evidence>
<keyword evidence="3" id="KW-0677">Repeat</keyword>
<sequence>MRVTADEATTTYAEARAELLSRPGAPGAAKRRALTALTDDWLHALYVAAGAGEIGAALVAVGGYGRGDLAPGSDLDLLLLHSPSVSASDVTAVADRLWYPVWDAGLRLDHSVRVPAEARRLAAQDIKVVLGLLDARTVVGYDNLTKQLRESVLGDWRALAPRRLGELHYGVTERIERSGELAHLLEPDLKESYGGLRDLVALRAVAASWVTDAPVAALAPHRDLLLDVRDALHLVTGRSSDRLLQQEQVAAAERLGLEGDDPSDHLLRSVSAAGRAVAYAADTTWHRVERLTRRGGVRASLAGTARRLRGPRVERAPLAEGVVVQDGEAVLAADARPEKDPVLVLRAAAAAAQAGMRLAPHAVERLARDSAPMPEPWPAPARDALVSLLGAGRPAIPVWEALDQADIWSRLMPEWAVVRSAPQRNPVHRFTVDRHLVETAVQSGPHTRRVNRPDLLLVGALLHDIGKGRPGDHTEVGIDLVRVIAPRLGFSPEDSATLVTMVRHHLLLPETATRRDLDDPSTVAGVATAVGDVDVLDLLHALTEADAAATGPAAWSDWKKALIDDLVGRTRAALAGRPRAEEIHVTAAQVRLAEAVRVTTEGGVAVLLDHDEAATTATVTVAAPDRTGLLSTVAGVLSLHRLQVRGAQVDTVTAPDGGRRAVQVWTVTPAYGDPPPIDRLREDLTRAINGSLDVAARLDAREQAYPAPQGTAPPRVDLVPGASERATVLEVRAHDAPALLHRVTRAIAAADVAISAARVATLGSEVVDVFYLVDRDGSPLSVQRAATVRVTVLGELSRT</sequence>
<keyword evidence="6 7" id="KW-0511">Multifunctional enzyme</keyword>
<name>A0ABW1SZH2_9ACTN</name>
<dbReference type="InterPro" id="IPR010043">
    <property type="entry name" value="UTase/UR"/>
</dbReference>
<dbReference type="InterPro" id="IPR043519">
    <property type="entry name" value="NT_sf"/>
</dbReference>
<protein>
    <recommendedName>
        <fullName evidence="7">Bifunctional uridylyltransferase/uridylyl-removing enzyme</fullName>
        <shortName evidence="7">UTase/UR</shortName>
    </recommendedName>
    <alternativeName>
        <fullName evidence="7">Bifunctional [protein-PII] modification enzyme</fullName>
    </alternativeName>
    <alternativeName>
        <fullName evidence="7">Bifunctional nitrogen sensor protein</fullName>
    </alternativeName>
    <domain>
        <recommendedName>
            <fullName evidence="7">[Protein-PII] uridylyltransferase</fullName>
            <shortName evidence="7">PII uridylyltransferase</shortName>
            <shortName evidence="7">UTase</shortName>
            <ecNumber evidence="7">2.7.7.59</ecNumber>
        </recommendedName>
    </domain>
    <domain>
        <recommendedName>
            <fullName evidence="7">[Protein-PII]-UMP uridylyl-removing enzyme</fullName>
            <shortName evidence="7">UR</shortName>
            <ecNumber evidence="7">3.1.4.-</ecNumber>
        </recommendedName>
    </domain>
</protein>
<dbReference type="CDD" id="cd00077">
    <property type="entry name" value="HDc"/>
    <property type="match status" value="1"/>
</dbReference>
<dbReference type="InterPro" id="IPR003607">
    <property type="entry name" value="HD/PDEase_dom"/>
</dbReference>
<dbReference type="InterPro" id="IPR006674">
    <property type="entry name" value="HD_domain"/>
</dbReference>
<organism evidence="10 11">
    <name type="scientific">Longivirga aurantiaca</name>
    <dbReference type="NCBI Taxonomy" id="1837743"/>
    <lineage>
        <taxon>Bacteria</taxon>
        <taxon>Bacillati</taxon>
        <taxon>Actinomycetota</taxon>
        <taxon>Actinomycetes</taxon>
        <taxon>Sporichthyales</taxon>
        <taxon>Sporichthyaceae</taxon>
        <taxon>Longivirga</taxon>
    </lineage>
</organism>
<comment type="similarity">
    <text evidence="7">Belongs to the GlnD family.</text>
</comment>
<dbReference type="EC" id="2.7.7.59" evidence="7"/>
<keyword evidence="1 7" id="KW-0808">Transferase</keyword>
<comment type="catalytic activity">
    <reaction evidence="7">
        <text>[protein-PII]-L-tyrosine + UTP = [protein-PII]-uridylyl-L-tyrosine + diphosphate</text>
        <dbReference type="Rhea" id="RHEA:13673"/>
        <dbReference type="Rhea" id="RHEA-COMP:12147"/>
        <dbReference type="Rhea" id="RHEA-COMP:12148"/>
        <dbReference type="ChEBI" id="CHEBI:33019"/>
        <dbReference type="ChEBI" id="CHEBI:46398"/>
        <dbReference type="ChEBI" id="CHEBI:46858"/>
        <dbReference type="ChEBI" id="CHEBI:90602"/>
        <dbReference type="EC" id="2.7.7.59"/>
    </reaction>
</comment>
<evidence type="ECO:0000256" key="4">
    <source>
        <dbReference type="ARBA" id="ARBA00022801"/>
    </source>
</evidence>
<dbReference type="Pfam" id="PF08335">
    <property type="entry name" value="GlnD_UR_UTase"/>
    <property type="match status" value="1"/>
</dbReference>
<dbReference type="SMART" id="SM00471">
    <property type="entry name" value="HDc"/>
    <property type="match status" value="1"/>
</dbReference>
<evidence type="ECO:0000259" key="9">
    <source>
        <dbReference type="PROSITE" id="PS51831"/>
    </source>
</evidence>
<dbReference type="PANTHER" id="PTHR47320">
    <property type="entry name" value="BIFUNCTIONAL URIDYLYLTRANSFERASE/URIDYLYL-REMOVING ENZYME"/>
    <property type="match status" value="1"/>
</dbReference>
<evidence type="ECO:0000256" key="5">
    <source>
        <dbReference type="ARBA" id="ARBA00022842"/>
    </source>
</evidence>
<dbReference type="GO" id="GO:0008773">
    <property type="term" value="F:[protein-PII] uridylyltransferase activity"/>
    <property type="evidence" value="ECO:0007669"/>
    <property type="project" value="UniProtKB-EC"/>
</dbReference>
<dbReference type="NCBIfam" id="TIGR01693">
    <property type="entry name" value="UTase_glnD"/>
    <property type="match status" value="1"/>
</dbReference>
<comment type="cofactor">
    <cofactor evidence="7">
        <name>Mg(2+)</name>
        <dbReference type="ChEBI" id="CHEBI:18420"/>
    </cofactor>
</comment>
<gene>
    <name evidence="7" type="primary">glnD</name>
    <name evidence="10" type="ORF">ACFQGU_08130</name>
</gene>
<dbReference type="Pfam" id="PF01966">
    <property type="entry name" value="HD"/>
    <property type="match status" value="1"/>
</dbReference>
<dbReference type="InterPro" id="IPR002912">
    <property type="entry name" value="ACT_dom"/>
</dbReference>
<dbReference type="CDD" id="cd04873">
    <property type="entry name" value="ACT_UUR-ACR-like"/>
    <property type="match status" value="1"/>
</dbReference>
<comment type="domain">
    <text evidence="7">Has four distinct domains: an N-terminal nucleotidyltransferase (NT) domain responsible for UTase activity, a central HD domain that encodes UR activity, and two C-terminal ACT domains that seem to have a role in glutamine sensing.</text>
</comment>
<dbReference type="PROSITE" id="PS51671">
    <property type="entry name" value="ACT"/>
    <property type="match status" value="2"/>
</dbReference>
<dbReference type="EC" id="3.1.4.-" evidence="7"/>
<accession>A0ABW1SZH2</accession>
<dbReference type="PROSITE" id="PS51831">
    <property type="entry name" value="HD"/>
    <property type="match status" value="1"/>
</dbReference>
<feature type="domain" description="HD" evidence="9">
    <location>
        <begin position="432"/>
        <end position="539"/>
    </location>
</feature>
<feature type="domain" description="ACT" evidence="8">
    <location>
        <begin position="728"/>
        <end position="799"/>
    </location>
</feature>
<dbReference type="EMBL" id="JBHSTI010000008">
    <property type="protein sequence ID" value="MFC6237842.1"/>
    <property type="molecule type" value="Genomic_DNA"/>
</dbReference>
<dbReference type="SUPFAM" id="SSF109604">
    <property type="entry name" value="HD-domain/PDEase-like"/>
    <property type="match status" value="1"/>
</dbReference>
<evidence type="ECO:0000256" key="1">
    <source>
        <dbReference type="ARBA" id="ARBA00022679"/>
    </source>
</evidence>
<dbReference type="InterPro" id="IPR013546">
    <property type="entry name" value="PII_UdlTrfase/GS_AdlTrfase"/>
</dbReference>
<dbReference type="HAMAP" id="MF_00277">
    <property type="entry name" value="PII_uridylyl_transf"/>
    <property type="match status" value="1"/>
</dbReference>
<comment type="catalytic activity">
    <reaction evidence="7">
        <text>[protein-PII]-uridylyl-L-tyrosine + H2O = [protein-PII]-L-tyrosine + UMP + H(+)</text>
        <dbReference type="Rhea" id="RHEA:48600"/>
        <dbReference type="Rhea" id="RHEA-COMP:12147"/>
        <dbReference type="Rhea" id="RHEA-COMP:12148"/>
        <dbReference type="ChEBI" id="CHEBI:15377"/>
        <dbReference type="ChEBI" id="CHEBI:15378"/>
        <dbReference type="ChEBI" id="CHEBI:46858"/>
        <dbReference type="ChEBI" id="CHEBI:57865"/>
        <dbReference type="ChEBI" id="CHEBI:90602"/>
    </reaction>
</comment>
<comment type="activity regulation">
    <text evidence="7">Uridylyltransferase (UTase) activity is inhibited by glutamine, while glutamine activates uridylyl-removing (UR) activity.</text>
</comment>
<keyword evidence="5 7" id="KW-0460">Magnesium</keyword>
<dbReference type="Proteomes" id="UP001596138">
    <property type="component" value="Unassembled WGS sequence"/>
</dbReference>
<evidence type="ECO:0000256" key="7">
    <source>
        <dbReference type="HAMAP-Rule" id="MF_00277"/>
    </source>
</evidence>
<dbReference type="RefSeq" id="WP_386765509.1">
    <property type="nucleotide sequence ID" value="NZ_JBHSTI010000008.1"/>
</dbReference>
<keyword evidence="4 7" id="KW-0378">Hydrolase</keyword>
<dbReference type="InterPro" id="IPR045865">
    <property type="entry name" value="ACT-like_dom_sf"/>
</dbReference>
<keyword evidence="11" id="KW-1185">Reference proteome</keyword>
<comment type="function">
    <text evidence="7">Modifies, by uridylylation and deuridylylation, the PII regulatory proteins (GlnB and homologs), in response to the nitrogen status of the cell that GlnD senses through the glutamine level. Under low glutamine levels, catalyzes the conversion of the PII proteins and UTP to PII-UMP and PPi, while under higher glutamine levels, GlnD hydrolyzes PII-UMP to PII and UMP (deuridylylation). Thus, controls uridylylation state and activity of the PII proteins, and plays an important role in the regulation of nitrogen metabolism.</text>
</comment>